<dbReference type="OrthoDB" id="9787435at2"/>
<dbReference type="InterPro" id="IPR013149">
    <property type="entry name" value="ADH-like_C"/>
</dbReference>
<dbReference type="InterPro" id="IPR050129">
    <property type="entry name" value="Zn_alcohol_dh"/>
</dbReference>
<reference evidence="5 6" key="1">
    <citation type="journal article" date="2013" name="J. Microbiol.">
        <title>Mucilaginibacter ginsenosidivorax sp. nov., with ginsenoside converting activity isolated from sediment.</title>
        <authorList>
            <person name="Kim J.K."/>
            <person name="Choi T.E."/>
            <person name="Liu Q.M."/>
            <person name="Park H.Y."/>
            <person name="Yi T.H."/>
            <person name="Yoon M.H."/>
            <person name="Kim S.C."/>
            <person name="Im W.T."/>
        </authorList>
    </citation>
    <scope>NUCLEOTIDE SEQUENCE [LARGE SCALE GENOMIC DNA]</scope>
    <source>
        <strain evidence="5 6">KHI28</strain>
    </source>
</reference>
<dbReference type="KEGG" id="mgk:FSB76_05255"/>
<feature type="domain" description="Enoyl reductase (ER)" evidence="4">
    <location>
        <begin position="20"/>
        <end position="360"/>
    </location>
</feature>
<dbReference type="SMART" id="SM00829">
    <property type="entry name" value="PKS_ER"/>
    <property type="match status" value="1"/>
</dbReference>
<keyword evidence="1" id="KW-0479">Metal-binding</keyword>
<evidence type="ECO:0000259" key="4">
    <source>
        <dbReference type="SMART" id="SM00829"/>
    </source>
</evidence>
<dbReference type="InterPro" id="IPR036291">
    <property type="entry name" value="NAD(P)-bd_dom_sf"/>
</dbReference>
<dbReference type="SUPFAM" id="SSF50129">
    <property type="entry name" value="GroES-like"/>
    <property type="match status" value="1"/>
</dbReference>
<evidence type="ECO:0000313" key="5">
    <source>
        <dbReference type="EMBL" id="QEC75379.1"/>
    </source>
</evidence>
<accession>A0A5B8VVE3</accession>
<organism evidence="5 6">
    <name type="scientific">Mucilaginibacter ginsenosidivorax</name>
    <dbReference type="NCBI Taxonomy" id="862126"/>
    <lineage>
        <taxon>Bacteria</taxon>
        <taxon>Pseudomonadati</taxon>
        <taxon>Bacteroidota</taxon>
        <taxon>Sphingobacteriia</taxon>
        <taxon>Sphingobacteriales</taxon>
        <taxon>Sphingobacteriaceae</taxon>
        <taxon>Mucilaginibacter</taxon>
    </lineage>
</organism>
<dbReference type="Pfam" id="PF00107">
    <property type="entry name" value="ADH_zinc_N"/>
    <property type="match status" value="1"/>
</dbReference>
<dbReference type="InterPro" id="IPR011032">
    <property type="entry name" value="GroES-like_sf"/>
</dbReference>
<dbReference type="PANTHER" id="PTHR43401">
    <property type="entry name" value="L-THREONINE 3-DEHYDROGENASE"/>
    <property type="match status" value="1"/>
</dbReference>
<evidence type="ECO:0000256" key="1">
    <source>
        <dbReference type="ARBA" id="ARBA00022723"/>
    </source>
</evidence>
<protein>
    <submittedName>
        <fullName evidence="5">Zinc-binding dehydrogenase</fullName>
    </submittedName>
</protein>
<dbReference type="AlphaFoldDB" id="A0A5B8VVE3"/>
<proteinExistence type="predicted"/>
<evidence type="ECO:0000313" key="6">
    <source>
        <dbReference type="Proteomes" id="UP000321362"/>
    </source>
</evidence>
<dbReference type="PANTHER" id="PTHR43401:SF2">
    <property type="entry name" value="L-THREONINE 3-DEHYDROGENASE"/>
    <property type="match status" value="1"/>
</dbReference>
<sequence>MNNKLPQFPVGKAVVFNGAGLPFEFIERELPAIKSGEILVRNLYTTLCGSDIHTYCGRRIEPAQVVLGHEIVGEILWIDPAHPAKDFRGDDIKAGDRVTWSIFSVPADVTAPRSDMPQKSDLLFKYGHALASGNDVFNGGLASYCVLHANTALIKISADIPVQVAATISCAHATVTGALRIAGDIAGKRVLVFGAGLLGLSCVSMCHEAGASWIGLTDNDESRLHWGERFGADENYISPADDAIALPWPEVDVVFDMTGSPKAMLAGIDSLALGGVAVWIGAVFPAKPVQVDAQKVVRKVLQIRGLHNYNYEDFVNATAFIENNYTKYPFEALIEKEYTLDEVSEAFTFASDSKPVRVGIKIGD</sequence>
<dbReference type="Gene3D" id="3.40.50.720">
    <property type="entry name" value="NAD(P)-binding Rossmann-like Domain"/>
    <property type="match status" value="1"/>
</dbReference>
<keyword evidence="6" id="KW-1185">Reference proteome</keyword>
<keyword evidence="3" id="KW-0560">Oxidoreductase</keyword>
<dbReference type="SUPFAM" id="SSF51735">
    <property type="entry name" value="NAD(P)-binding Rossmann-fold domains"/>
    <property type="match status" value="1"/>
</dbReference>
<dbReference type="GO" id="GO:0016491">
    <property type="term" value="F:oxidoreductase activity"/>
    <property type="evidence" value="ECO:0007669"/>
    <property type="project" value="UniProtKB-KW"/>
</dbReference>
<dbReference type="InterPro" id="IPR020843">
    <property type="entry name" value="ER"/>
</dbReference>
<name>A0A5B8VVE3_9SPHI</name>
<gene>
    <name evidence="5" type="ORF">FSB76_05255</name>
</gene>
<dbReference type="Gene3D" id="3.90.180.10">
    <property type="entry name" value="Medium-chain alcohol dehydrogenases, catalytic domain"/>
    <property type="match status" value="1"/>
</dbReference>
<evidence type="ECO:0000256" key="2">
    <source>
        <dbReference type="ARBA" id="ARBA00022833"/>
    </source>
</evidence>
<evidence type="ECO:0000256" key="3">
    <source>
        <dbReference type="ARBA" id="ARBA00023002"/>
    </source>
</evidence>
<dbReference type="GO" id="GO:0046872">
    <property type="term" value="F:metal ion binding"/>
    <property type="evidence" value="ECO:0007669"/>
    <property type="project" value="UniProtKB-KW"/>
</dbReference>
<dbReference type="Pfam" id="PF08240">
    <property type="entry name" value="ADH_N"/>
    <property type="match status" value="1"/>
</dbReference>
<dbReference type="EMBL" id="CP042437">
    <property type="protein sequence ID" value="QEC75379.1"/>
    <property type="molecule type" value="Genomic_DNA"/>
</dbReference>
<dbReference type="Proteomes" id="UP000321362">
    <property type="component" value="Chromosome"/>
</dbReference>
<keyword evidence="2" id="KW-0862">Zinc</keyword>
<dbReference type="RefSeq" id="WP_147052528.1">
    <property type="nucleotide sequence ID" value="NZ_CP042437.1"/>
</dbReference>
<dbReference type="InterPro" id="IPR013154">
    <property type="entry name" value="ADH-like_N"/>
</dbReference>